<evidence type="ECO:0000256" key="5">
    <source>
        <dbReference type="ARBA" id="ARBA00022692"/>
    </source>
</evidence>
<evidence type="ECO:0000256" key="7">
    <source>
        <dbReference type="ARBA" id="ARBA00023136"/>
    </source>
</evidence>
<evidence type="ECO:0000256" key="4">
    <source>
        <dbReference type="ARBA" id="ARBA00022448"/>
    </source>
</evidence>
<evidence type="ECO:0000256" key="6">
    <source>
        <dbReference type="ARBA" id="ARBA00022989"/>
    </source>
</evidence>
<keyword evidence="9" id="KW-0249">Electron transport</keyword>
<evidence type="ECO:0000256" key="3">
    <source>
        <dbReference type="ARBA" id="ARBA00021007"/>
    </source>
</evidence>
<geneLocation type="mitochondrion" evidence="10"/>
<dbReference type="GO" id="GO:0008137">
    <property type="term" value="F:NADH dehydrogenase (ubiquinone) activity"/>
    <property type="evidence" value="ECO:0007669"/>
    <property type="project" value="UniProtKB-UniRule"/>
</dbReference>
<evidence type="ECO:0000256" key="9">
    <source>
        <dbReference type="RuleBase" id="RU003640"/>
    </source>
</evidence>
<comment type="catalytic activity">
    <reaction evidence="8 9">
        <text>a ubiquinone + NADH + 5 H(+)(in) = a ubiquinol + NAD(+) + 4 H(+)(out)</text>
        <dbReference type="Rhea" id="RHEA:29091"/>
        <dbReference type="Rhea" id="RHEA-COMP:9565"/>
        <dbReference type="Rhea" id="RHEA-COMP:9566"/>
        <dbReference type="ChEBI" id="CHEBI:15378"/>
        <dbReference type="ChEBI" id="CHEBI:16389"/>
        <dbReference type="ChEBI" id="CHEBI:17976"/>
        <dbReference type="ChEBI" id="CHEBI:57540"/>
        <dbReference type="ChEBI" id="CHEBI:57945"/>
        <dbReference type="EC" id="7.1.1.2"/>
    </reaction>
</comment>
<feature type="transmembrane region" description="Helical" evidence="9">
    <location>
        <begin position="6"/>
        <end position="25"/>
    </location>
</feature>
<comment type="subcellular location">
    <subcellularLocation>
        <location evidence="1">Membrane</location>
    </subcellularLocation>
    <subcellularLocation>
        <location evidence="9">Mitochondrion membrane</location>
        <topology evidence="9">Multi-pass membrane protein</topology>
    </subcellularLocation>
</comment>
<evidence type="ECO:0000256" key="2">
    <source>
        <dbReference type="ARBA" id="ARBA00008472"/>
    </source>
</evidence>
<comment type="similarity">
    <text evidence="2 9">Belongs to the complex I subunit 3 family.</text>
</comment>
<keyword evidence="9" id="KW-0830">Ubiquinone</keyword>
<gene>
    <name evidence="10" type="primary">ND3</name>
</gene>
<organism evidence="10">
    <name type="scientific">Yunnantettix bannaensis</name>
    <dbReference type="NCBI Taxonomy" id="2708011"/>
    <lineage>
        <taxon>Eukaryota</taxon>
        <taxon>Metazoa</taxon>
        <taxon>Ecdysozoa</taxon>
        <taxon>Arthropoda</taxon>
        <taxon>Hexapoda</taxon>
        <taxon>Insecta</taxon>
        <taxon>Pterygota</taxon>
        <taxon>Neoptera</taxon>
        <taxon>Polyneoptera</taxon>
        <taxon>Orthoptera</taxon>
        <taxon>Caelifera</taxon>
        <taxon>Acrididea</taxon>
        <taxon>Tetrigoidea</taxon>
        <taxon>Tetrigidae</taxon>
        <taxon>Cladonotinae</taxon>
        <taxon>Yunnantettix</taxon>
    </lineage>
</organism>
<feature type="transmembrane region" description="Helical" evidence="9">
    <location>
        <begin position="57"/>
        <end position="81"/>
    </location>
</feature>
<keyword evidence="4 9" id="KW-0813">Transport</keyword>
<evidence type="ECO:0000256" key="1">
    <source>
        <dbReference type="ARBA" id="ARBA00004370"/>
    </source>
</evidence>
<dbReference type="EMBL" id="MN083181">
    <property type="protein sequence ID" value="QID48488.1"/>
    <property type="molecule type" value="Genomic_DNA"/>
</dbReference>
<comment type="function">
    <text evidence="9">Core subunit of the mitochondrial membrane respiratory chain NADH dehydrogenase (Complex I) which catalyzes electron transfer from NADH through the respiratory chain, using ubiquinone as an electron acceptor. Essential for the catalytic activity of complex I.</text>
</comment>
<evidence type="ECO:0000256" key="8">
    <source>
        <dbReference type="ARBA" id="ARBA00049551"/>
    </source>
</evidence>
<dbReference type="InterPro" id="IPR038430">
    <property type="entry name" value="NDAH_ubi_oxred_su3_sf"/>
</dbReference>
<dbReference type="Gene3D" id="1.20.58.1610">
    <property type="entry name" value="NADH:ubiquinone/plastoquinone oxidoreductase, chain 3"/>
    <property type="match status" value="1"/>
</dbReference>
<dbReference type="PANTHER" id="PTHR11058:SF9">
    <property type="entry name" value="NADH-UBIQUINONE OXIDOREDUCTASE CHAIN 3"/>
    <property type="match status" value="1"/>
</dbReference>
<dbReference type="PANTHER" id="PTHR11058">
    <property type="entry name" value="NADH-UBIQUINONE OXIDOREDUCTASE CHAIN 3"/>
    <property type="match status" value="1"/>
</dbReference>
<keyword evidence="9" id="KW-0679">Respiratory chain</keyword>
<dbReference type="GO" id="GO:0030964">
    <property type="term" value="C:NADH dehydrogenase complex"/>
    <property type="evidence" value="ECO:0007669"/>
    <property type="project" value="TreeGrafter"/>
</dbReference>
<feature type="transmembrane region" description="Helical" evidence="9">
    <location>
        <begin position="87"/>
        <end position="106"/>
    </location>
</feature>
<keyword evidence="9 10" id="KW-0496">Mitochondrion</keyword>
<name>A0A6G6BKB0_9ORTH</name>
<keyword evidence="7 9" id="KW-0472">Membrane</keyword>
<keyword evidence="6 9" id="KW-1133">Transmembrane helix</keyword>
<dbReference type="InterPro" id="IPR000440">
    <property type="entry name" value="NADH_UbQ/plastoQ_OxRdtase_su3"/>
</dbReference>
<dbReference type="GO" id="GO:0031966">
    <property type="term" value="C:mitochondrial membrane"/>
    <property type="evidence" value="ECO:0007669"/>
    <property type="project" value="UniProtKB-SubCell"/>
</dbReference>
<protein>
    <recommendedName>
        <fullName evidence="3 9">NADH-ubiquinone oxidoreductase chain 3</fullName>
        <ecNumber evidence="9">7.1.1.2</ecNumber>
    </recommendedName>
</protein>
<evidence type="ECO:0000313" key="10">
    <source>
        <dbReference type="EMBL" id="QID48488.1"/>
    </source>
</evidence>
<keyword evidence="9" id="KW-0520">NAD</keyword>
<reference evidence="10" key="1">
    <citation type="submission" date="2019-06" db="EMBL/GenBank/DDBJ databases">
        <title>MtOrt: An empirical mitochondrial amino acid substitution model for evolutionary studies of Orthoptera insects.</title>
        <authorList>
            <person name="Chang H."/>
            <person name="Nie Y."/>
            <person name="Zhang N."/>
            <person name="Zhang X."/>
            <person name="Sun H."/>
            <person name="Mao Y."/>
            <person name="Q Z."/>
            <person name="Huang Y."/>
        </authorList>
    </citation>
    <scope>NUCLEOTIDE SEQUENCE</scope>
</reference>
<dbReference type="AlphaFoldDB" id="A0A6G6BKB0"/>
<keyword evidence="9" id="KW-1278">Translocase</keyword>
<keyword evidence="5 9" id="KW-0812">Transmembrane</keyword>
<proteinExistence type="inferred from homology"/>
<dbReference type="EC" id="7.1.1.2" evidence="9"/>
<dbReference type="Pfam" id="PF00507">
    <property type="entry name" value="Oxidored_q4"/>
    <property type="match status" value="1"/>
</dbReference>
<sequence length="117" mass="13809">MYLLIITMMVSTALPLIMMILSKLISKKTIHDREKLSPFECGFNPQTHARLPFSIQFFLISMLFLIFDIEIALMLPLIPVMKTSMIQFWWLSSSLFIIILLTGLYYEWHQGMLKWAY</sequence>
<accession>A0A6G6BKB0</accession>